<protein>
    <recommendedName>
        <fullName evidence="3">Ubiquitin-like domain-containing protein</fullName>
    </recommendedName>
</protein>
<name>A0AAP0CSY5_9ASTR</name>
<accession>A0AAP0CSY5</accession>
<keyword evidence="5" id="KW-1185">Reference proteome</keyword>
<dbReference type="InterPro" id="IPR029071">
    <property type="entry name" value="Ubiquitin-like_domsf"/>
</dbReference>
<dbReference type="Pfam" id="PF00240">
    <property type="entry name" value="ubiquitin"/>
    <property type="match status" value="1"/>
</dbReference>
<dbReference type="SUPFAM" id="SSF54236">
    <property type="entry name" value="Ubiquitin-like"/>
    <property type="match status" value="2"/>
</dbReference>
<keyword evidence="2" id="KW-0832">Ubl conjugation</keyword>
<reference evidence="4 5" key="1">
    <citation type="submission" date="2024-04" db="EMBL/GenBank/DDBJ databases">
        <title>The reference genome of an endangered Asteraceae, Deinandra increscens subsp. villosa, native to the Central Coast of California.</title>
        <authorList>
            <person name="Guilliams M."/>
            <person name="Hasenstab-Lehman K."/>
            <person name="Meyer R."/>
            <person name="Mcevoy S."/>
        </authorList>
    </citation>
    <scope>NUCLEOTIDE SEQUENCE [LARGE SCALE GENOMIC DNA]</scope>
    <source>
        <tissue evidence="4">Leaf</tissue>
    </source>
</reference>
<dbReference type="GO" id="GO:0003729">
    <property type="term" value="F:mRNA binding"/>
    <property type="evidence" value="ECO:0007669"/>
    <property type="project" value="UniProtKB-ARBA"/>
</dbReference>
<evidence type="ECO:0000256" key="2">
    <source>
        <dbReference type="ARBA" id="ARBA00022843"/>
    </source>
</evidence>
<comment type="caution">
    <text evidence="4">The sequence shown here is derived from an EMBL/GenBank/DDBJ whole genome shotgun (WGS) entry which is preliminary data.</text>
</comment>
<dbReference type="InterPro" id="IPR050158">
    <property type="entry name" value="Ubiquitin_ubiquitin-like"/>
</dbReference>
<dbReference type="Proteomes" id="UP001408789">
    <property type="component" value="Unassembled WGS sequence"/>
</dbReference>
<evidence type="ECO:0000313" key="4">
    <source>
        <dbReference type="EMBL" id="KAK9058719.1"/>
    </source>
</evidence>
<dbReference type="CDD" id="cd17039">
    <property type="entry name" value="Ubl_ubiquitin_like"/>
    <property type="match status" value="1"/>
</dbReference>
<dbReference type="SMART" id="SM00213">
    <property type="entry name" value="UBQ"/>
    <property type="match status" value="2"/>
</dbReference>
<organism evidence="4 5">
    <name type="scientific">Deinandra increscens subsp. villosa</name>
    <dbReference type="NCBI Taxonomy" id="3103831"/>
    <lineage>
        <taxon>Eukaryota</taxon>
        <taxon>Viridiplantae</taxon>
        <taxon>Streptophyta</taxon>
        <taxon>Embryophyta</taxon>
        <taxon>Tracheophyta</taxon>
        <taxon>Spermatophyta</taxon>
        <taxon>Magnoliopsida</taxon>
        <taxon>eudicotyledons</taxon>
        <taxon>Gunneridae</taxon>
        <taxon>Pentapetalae</taxon>
        <taxon>asterids</taxon>
        <taxon>campanulids</taxon>
        <taxon>Asterales</taxon>
        <taxon>Asteraceae</taxon>
        <taxon>Asteroideae</taxon>
        <taxon>Heliantheae alliance</taxon>
        <taxon>Madieae</taxon>
        <taxon>Madiinae</taxon>
        <taxon>Deinandra</taxon>
    </lineage>
</organism>
<dbReference type="AlphaFoldDB" id="A0AAP0CSY5"/>
<feature type="domain" description="Ubiquitin-like" evidence="3">
    <location>
        <begin position="91"/>
        <end position="151"/>
    </location>
</feature>
<evidence type="ECO:0000256" key="1">
    <source>
        <dbReference type="ARBA" id="ARBA00022499"/>
    </source>
</evidence>
<dbReference type="PANTHER" id="PTHR10666">
    <property type="entry name" value="UBIQUITIN"/>
    <property type="match status" value="1"/>
</dbReference>
<gene>
    <name evidence="4" type="ORF">SSX86_023561</name>
</gene>
<dbReference type="EMBL" id="JBCNJP010000023">
    <property type="protein sequence ID" value="KAK9058719.1"/>
    <property type="molecule type" value="Genomic_DNA"/>
</dbReference>
<dbReference type="PROSITE" id="PS50053">
    <property type="entry name" value="UBIQUITIN_2"/>
    <property type="match status" value="1"/>
</dbReference>
<keyword evidence="1" id="KW-1017">Isopeptide bond</keyword>
<evidence type="ECO:0000313" key="5">
    <source>
        <dbReference type="Proteomes" id="UP001408789"/>
    </source>
</evidence>
<evidence type="ECO:0000259" key="3">
    <source>
        <dbReference type="PROSITE" id="PS50053"/>
    </source>
</evidence>
<dbReference type="Gene3D" id="3.10.20.90">
    <property type="entry name" value="Phosphatidylinositol 3-kinase Catalytic Subunit, Chain A, domain 1"/>
    <property type="match status" value="2"/>
</dbReference>
<dbReference type="InterPro" id="IPR000626">
    <property type="entry name" value="Ubiquitin-like_dom"/>
</dbReference>
<sequence length="151" mass="16561">MADKSMINQESVIELVRKSEGFINIFIMNPDGKIGHSLRVKPSDTIAAVKAKIVGFDEVLMFNETVLLDGATLAVYNIVNGSALMVPSKMMEIYVVSFTGKRISLSVKPTHTIFAVKSMVYRKEGIPCDTQALIFKKVVLGDQGYNGSLTE</sequence>
<proteinExistence type="predicted"/>